<dbReference type="OrthoDB" id="6182707at2"/>
<keyword evidence="2" id="KW-0472">Membrane</keyword>
<evidence type="ECO:0000313" key="4">
    <source>
        <dbReference type="Proteomes" id="UP000321272"/>
    </source>
</evidence>
<dbReference type="Proteomes" id="UP000321272">
    <property type="component" value="Chromosome"/>
</dbReference>
<keyword evidence="2" id="KW-0812">Transmembrane</keyword>
<protein>
    <submittedName>
        <fullName evidence="3">Uncharacterized protein</fullName>
    </submittedName>
</protein>
<feature type="transmembrane region" description="Helical" evidence="2">
    <location>
        <begin position="38"/>
        <end position="56"/>
    </location>
</feature>
<dbReference type="AlphaFoldDB" id="A0A5B8SS90"/>
<organism evidence="3 4">
    <name type="scientific">Pistricoccus aurantiacus</name>
    <dbReference type="NCBI Taxonomy" id="1883414"/>
    <lineage>
        <taxon>Bacteria</taxon>
        <taxon>Pseudomonadati</taxon>
        <taxon>Pseudomonadota</taxon>
        <taxon>Gammaproteobacteria</taxon>
        <taxon>Oceanospirillales</taxon>
        <taxon>Halomonadaceae</taxon>
        <taxon>Pistricoccus</taxon>
    </lineage>
</organism>
<dbReference type="EMBL" id="CP042382">
    <property type="protein sequence ID" value="QEA39536.1"/>
    <property type="molecule type" value="Genomic_DNA"/>
</dbReference>
<evidence type="ECO:0000313" key="3">
    <source>
        <dbReference type="EMBL" id="QEA39536.1"/>
    </source>
</evidence>
<feature type="transmembrane region" description="Helical" evidence="2">
    <location>
        <begin position="88"/>
        <end position="107"/>
    </location>
</feature>
<name>A0A5B8SS90_9GAMM</name>
<keyword evidence="2" id="KW-1133">Transmembrane helix</keyword>
<evidence type="ECO:0000256" key="1">
    <source>
        <dbReference type="SAM" id="MobiDB-lite"/>
    </source>
</evidence>
<accession>A0A5B8SS90</accession>
<keyword evidence="4" id="KW-1185">Reference proteome</keyword>
<reference evidence="3 4" key="1">
    <citation type="submission" date="2019-06" db="EMBL/GenBank/DDBJ databases">
        <title>Genome analyses of bacteria isolated from kimchi.</title>
        <authorList>
            <person name="Lee S."/>
            <person name="Ahn S."/>
            <person name="Roh S."/>
        </authorList>
    </citation>
    <scope>NUCLEOTIDE SEQUENCE [LARGE SCALE GENOMIC DNA]</scope>
    <source>
        <strain evidence="3 4">CBA4606</strain>
    </source>
</reference>
<gene>
    <name evidence="3" type="ORF">FGL86_10910</name>
</gene>
<dbReference type="KEGG" id="paur:FGL86_10910"/>
<sequence length="144" mass="15584">MLISDSMPLLWLVYLLLSLVVLVTGHLGIRFLPRLPRWVLTGVVAGLILMPGHYTLPMPEQTSDYTGWAPAIVMAVVAKLQHQSATGAFFLLAIGAGIGALLGILIWQSGRRRDNGRSPGRRPGTDSQAHGATPKRSRREPVIG</sequence>
<feature type="transmembrane region" description="Helical" evidence="2">
    <location>
        <begin position="12"/>
        <end position="31"/>
    </location>
</feature>
<proteinExistence type="predicted"/>
<evidence type="ECO:0000256" key="2">
    <source>
        <dbReference type="SAM" id="Phobius"/>
    </source>
</evidence>
<feature type="region of interest" description="Disordered" evidence="1">
    <location>
        <begin position="112"/>
        <end position="144"/>
    </location>
</feature>
<dbReference type="RefSeq" id="WP_147184587.1">
    <property type="nucleotide sequence ID" value="NZ_CP042382.1"/>
</dbReference>